<dbReference type="InterPro" id="IPR040382">
    <property type="entry name" value="NOL10/Enp2"/>
</dbReference>
<dbReference type="EMBL" id="JALJOQ010000021">
    <property type="protein sequence ID" value="KAK9809324.1"/>
    <property type="molecule type" value="Genomic_DNA"/>
</dbReference>
<dbReference type="GO" id="GO:0000462">
    <property type="term" value="P:maturation of SSU-rRNA from tricistronic rRNA transcript (SSU-rRNA, 5.8S rRNA, LSU-rRNA)"/>
    <property type="evidence" value="ECO:0007669"/>
    <property type="project" value="TreeGrafter"/>
</dbReference>
<feature type="compositionally biased region" description="Basic and acidic residues" evidence="6">
    <location>
        <begin position="589"/>
        <end position="605"/>
    </location>
</feature>
<keyword evidence="11" id="KW-1185">Reference proteome</keyword>
<dbReference type="Gene3D" id="2.130.10.10">
    <property type="entry name" value="YVTN repeat-like/Quinoprotein amine dehydrogenase"/>
    <property type="match status" value="1"/>
</dbReference>
<comment type="similarity">
    <text evidence="2">Belongs to the WD repeat NOL10/ENP2 family.</text>
</comment>
<feature type="region of interest" description="Disordered" evidence="6">
    <location>
        <begin position="518"/>
        <end position="671"/>
    </location>
</feature>
<feature type="domain" description="Nucleolar protein 10-like second" evidence="8">
    <location>
        <begin position="374"/>
        <end position="421"/>
    </location>
</feature>
<evidence type="ECO:0000256" key="6">
    <source>
        <dbReference type="SAM" id="MobiDB-lite"/>
    </source>
</evidence>
<dbReference type="Pfam" id="PF23098">
    <property type="entry name" value="Beta-prop_NOL10_N"/>
    <property type="match status" value="1"/>
</dbReference>
<evidence type="ECO:0000259" key="9">
    <source>
        <dbReference type="Pfam" id="PF23098"/>
    </source>
</evidence>
<organism evidence="10 11">
    <name type="scientific">Symbiochloris irregularis</name>
    <dbReference type="NCBI Taxonomy" id="706552"/>
    <lineage>
        <taxon>Eukaryota</taxon>
        <taxon>Viridiplantae</taxon>
        <taxon>Chlorophyta</taxon>
        <taxon>core chlorophytes</taxon>
        <taxon>Trebouxiophyceae</taxon>
        <taxon>Trebouxiales</taxon>
        <taxon>Trebouxiaceae</taxon>
        <taxon>Symbiochloris</taxon>
    </lineage>
</organism>
<dbReference type="InterPro" id="IPR056550">
    <property type="entry name" value="NOL10_2nd"/>
</dbReference>
<keyword evidence="3" id="KW-0853">WD repeat</keyword>
<evidence type="ECO:0000256" key="3">
    <source>
        <dbReference type="ARBA" id="ARBA00022574"/>
    </source>
</evidence>
<dbReference type="Pfam" id="PF23097">
    <property type="entry name" value="NOL10_2nd"/>
    <property type="match status" value="1"/>
</dbReference>
<sequence>MSLKVSAADGVKVYSVAGGKSLPHWLSEKKQASLKRDEAYRRRIELIQDLQFPEACQRLKITPDGQFLFATGIHPPRVRVYELAELSLKFERHLDAEIIDFQILTDDYSKAAFLCADRTLCFHARFGAYHKTRVPAYGRDLAYAPFSAELLVVGSSPEVYRLNLSEGRFLSPLQTKSPAVNACGLSPVHGLLACAGETGLLECFDARAKAPVGCFDAAASAGGAGQQLTTVRFDGSGLQCAVGTSGGLVALYDLRMSKPTAVRDHMYGQPIRDIKFHQPASSAGMQGTRVVSADSHSVRIWDASTGQGFATIEPPEPGIMDVLLWPDSGLLMLGCDSPHIQAYFVPALGPAPRWCSFLESLTEELEENAAPTLFDDYRFVTRDEVASLGLGHLVGTPLLRAYMHGYFLHQRLWQRARSLAQPMEPAALRQQRISARLDAERASRITLVKKLPKVNAAVAARLMEDKKGRAGAGAGAGQDGARGLLQDDRFKPMFEDPAFAIDENTEEFRSLHPNARVKRSKLLPQEPTLDPLEDASSGSDADDAGDSDNADGEGPQPRKRTSANGAAEGEAGHRKRPRLYAAGGGARGQHRDSGGRDVLLIDKAEAAALLQPAHGPRKMGGSREMTFVPRGSSSRGGRRGSGRGSGRGGGRGGGRSASRGRSGGRGSRGRH</sequence>
<evidence type="ECO:0000259" key="8">
    <source>
        <dbReference type="Pfam" id="PF23097"/>
    </source>
</evidence>
<evidence type="ECO:0008006" key="12">
    <source>
        <dbReference type="Google" id="ProtNLM"/>
    </source>
</evidence>
<feature type="compositionally biased region" description="Gly residues" evidence="6">
    <location>
        <begin position="642"/>
        <end position="671"/>
    </location>
</feature>
<evidence type="ECO:0000256" key="1">
    <source>
        <dbReference type="ARBA" id="ARBA00004604"/>
    </source>
</evidence>
<feature type="domain" description="NUC153" evidence="7">
    <location>
        <begin position="487"/>
        <end position="514"/>
    </location>
</feature>
<name>A0AAW1PN06_9CHLO</name>
<evidence type="ECO:0000313" key="11">
    <source>
        <dbReference type="Proteomes" id="UP001465755"/>
    </source>
</evidence>
<evidence type="ECO:0000256" key="4">
    <source>
        <dbReference type="ARBA" id="ARBA00022737"/>
    </source>
</evidence>
<evidence type="ECO:0000256" key="5">
    <source>
        <dbReference type="ARBA" id="ARBA00023242"/>
    </source>
</evidence>
<dbReference type="InterPro" id="IPR012580">
    <property type="entry name" value="NUC153"/>
</dbReference>
<evidence type="ECO:0000313" key="10">
    <source>
        <dbReference type="EMBL" id="KAK9809324.1"/>
    </source>
</evidence>
<dbReference type="InterPro" id="IPR036322">
    <property type="entry name" value="WD40_repeat_dom_sf"/>
</dbReference>
<comment type="subcellular location">
    <subcellularLocation>
        <location evidence="1">Nucleus</location>
        <location evidence="1">Nucleolus</location>
    </subcellularLocation>
</comment>
<dbReference type="Pfam" id="PF08159">
    <property type="entry name" value="NUC153"/>
    <property type="match status" value="1"/>
</dbReference>
<evidence type="ECO:0000256" key="2">
    <source>
        <dbReference type="ARBA" id="ARBA00005264"/>
    </source>
</evidence>
<proteinExistence type="inferred from homology"/>
<dbReference type="GO" id="GO:0032040">
    <property type="term" value="C:small-subunit processome"/>
    <property type="evidence" value="ECO:0007669"/>
    <property type="project" value="TreeGrafter"/>
</dbReference>
<dbReference type="AlphaFoldDB" id="A0AAW1PN06"/>
<comment type="caution">
    <text evidence="10">The sequence shown here is derived from an EMBL/GenBank/DDBJ whole genome shotgun (WGS) entry which is preliminary data.</text>
</comment>
<dbReference type="InterPro" id="IPR056551">
    <property type="entry name" value="Beta-prop_NOL10_N"/>
</dbReference>
<protein>
    <recommendedName>
        <fullName evidence="12">Nucleolar 10</fullName>
    </recommendedName>
</protein>
<evidence type="ECO:0000259" key="7">
    <source>
        <dbReference type="Pfam" id="PF08159"/>
    </source>
</evidence>
<dbReference type="Proteomes" id="UP001465755">
    <property type="component" value="Unassembled WGS sequence"/>
</dbReference>
<keyword evidence="5" id="KW-0539">Nucleus</keyword>
<dbReference type="SUPFAM" id="SSF50978">
    <property type="entry name" value="WD40 repeat-like"/>
    <property type="match status" value="1"/>
</dbReference>
<feature type="compositionally biased region" description="Acidic residues" evidence="6">
    <location>
        <begin position="540"/>
        <end position="551"/>
    </location>
</feature>
<dbReference type="InterPro" id="IPR015943">
    <property type="entry name" value="WD40/YVTN_repeat-like_dom_sf"/>
</dbReference>
<gene>
    <name evidence="10" type="ORF">WJX73_004781</name>
</gene>
<feature type="domain" description="Nucleolar protein 10-like N-terminal" evidence="9">
    <location>
        <begin position="4"/>
        <end position="369"/>
    </location>
</feature>
<keyword evidence="4" id="KW-0677">Repeat</keyword>
<accession>A0AAW1PN06</accession>
<reference evidence="10 11" key="1">
    <citation type="journal article" date="2024" name="Nat. Commun.">
        <title>Phylogenomics reveals the evolutionary origins of lichenization in chlorophyte algae.</title>
        <authorList>
            <person name="Puginier C."/>
            <person name="Libourel C."/>
            <person name="Otte J."/>
            <person name="Skaloud P."/>
            <person name="Haon M."/>
            <person name="Grisel S."/>
            <person name="Petersen M."/>
            <person name="Berrin J.G."/>
            <person name="Delaux P.M."/>
            <person name="Dal Grande F."/>
            <person name="Keller J."/>
        </authorList>
    </citation>
    <scope>NUCLEOTIDE SEQUENCE [LARGE SCALE GENOMIC DNA]</scope>
    <source>
        <strain evidence="10 11">SAG 2036</strain>
    </source>
</reference>
<dbReference type="GO" id="GO:0030686">
    <property type="term" value="C:90S preribosome"/>
    <property type="evidence" value="ECO:0007669"/>
    <property type="project" value="TreeGrafter"/>
</dbReference>
<dbReference type="PANTHER" id="PTHR14927">
    <property type="entry name" value="NUCLEOLAR PROTEIN 10"/>
    <property type="match status" value="1"/>
</dbReference>
<dbReference type="PANTHER" id="PTHR14927:SF0">
    <property type="entry name" value="NUCLEOLAR PROTEIN 10"/>
    <property type="match status" value="1"/>
</dbReference>